<proteinExistence type="predicted"/>
<dbReference type="AlphaFoldDB" id="A0A8J7TLM0"/>
<evidence type="ECO:0000256" key="7">
    <source>
        <dbReference type="ARBA" id="ARBA00022833"/>
    </source>
</evidence>
<keyword evidence="11" id="KW-0175">Coiled coil</keyword>
<name>A0A8J7TLM0_9BACT</name>
<reference evidence="14" key="1">
    <citation type="submission" date="2021-02" db="EMBL/GenBank/DDBJ databases">
        <title>Genome-Resolved Metagenomics of a Microbial Community Performing Photosynthetic Biological Nutrient Removal.</title>
        <authorList>
            <person name="Mcdaniel E.A."/>
        </authorList>
    </citation>
    <scope>NUCLEOTIDE SEQUENCE</scope>
    <source>
        <strain evidence="14">UWPOB_OBS1</strain>
    </source>
</reference>
<evidence type="ECO:0000256" key="8">
    <source>
        <dbReference type="ARBA" id="ARBA00022989"/>
    </source>
</evidence>
<dbReference type="InterPro" id="IPR001915">
    <property type="entry name" value="Peptidase_M48"/>
</dbReference>
<evidence type="ECO:0000256" key="5">
    <source>
        <dbReference type="ARBA" id="ARBA00022723"/>
    </source>
</evidence>
<keyword evidence="4 12" id="KW-0812">Transmembrane</keyword>
<evidence type="ECO:0000256" key="10">
    <source>
        <dbReference type="ARBA" id="ARBA00023136"/>
    </source>
</evidence>
<keyword evidence="7" id="KW-0862">Zinc</keyword>
<evidence type="ECO:0000256" key="2">
    <source>
        <dbReference type="ARBA" id="ARBA00022475"/>
    </source>
</evidence>
<feature type="domain" description="Peptidase M48" evidence="13">
    <location>
        <begin position="173"/>
        <end position="357"/>
    </location>
</feature>
<evidence type="ECO:0000313" key="15">
    <source>
        <dbReference type="Proteomes" id="UP000664277"/>
    </source>
</evidence>
<evidence type="ECO:0000256" key="6">
    <source>
        <dbReference type="ARBA" id="ARBA00022801"/>
    </source>
</evidence>
<dbReference type="GO" id="GO:0046872">
    <property type="term" value="F:metal ion binding"/>
    <property type="evidence" value="ECO:0007669"/>
    <property type="project" value="UniProtKB-KW"/>
</dbReference>
<feature type="transmembrane region" description="Helical" evidence="12">
    <location>
        <begin position="93"/>
        <end position="115"/>
    </location>
</feature>
<keyword evidence="5" id="KW-0479">Metal-binding</keyword>
<keyword evidence="3" id="KW-0645">Protease</keyword>
<gene>
    <name evidence="14" type="ORF">J0M35_10445</name>
</gene>
<feature type="coiled-coil region" evidence="11">
    <location>
        <begin position="418"/>
        <end position="445"/>
    </location>
</feature>
<keyword evidence="10 12" id="KW-0472">Membrane</keyword>
<dbReference type="Pfam" id="PF01435">
    <property type="entry name" value="Peptidase_M48"/>
    <property type="match status" value="1"/>
</dbReference>
<evidence type="ECO:0000256" key="1">
    <source>
        <dbReference type="ARBA" id="ARBA00001947"/>
    </source>
</evidence>
<evidence type="ECO:0000313" key="14">
    <source>
        <dbReference type="EMBL" id="MBN8660774.1"/>
    </source>
</evidence>
<comment type="caution">
    <text evidence="14">The sequence shown here is derived from an EMBL/GenBank/DDBJ whole genome shotgun (WGS) entry which is preliminary data.</text>
</comment>
<keyword evidence="9" id="KW-0482">Metalloprotease</keyword>
<keyword evidence="8 12" id="KW-1133">Transmembrane helix</keyword>
<evidence type="ECO:0000256" key="9">
    <source>
        <dbReference type="ARBA" id="ARBA00023049"/>
    </source>
</evidence>
<dbReference type="Proteomes" id="UP000664277">
    <property type="component" value="Unassembled WGS sequence"/>
</dbReference>
<comment type="cofactor">
    <cofactor evidence="1">
        <name>Zn(2+)</name>
        <dbReference type="ChEBI" id="CHEBI:29105"/>
    </cofactor>
</comment>
<dbReference type="CDD" id="cd07328">
    <property type="entry name" value="M48_Ste24p_like"/>
    <property type="match status" value="1"/>
</dbReference>
<evidence type="ECO:0000256" key="11">
    <source>
        <dbReference type="SAM" id="Coils"/>
    </source>
</evidence>
<dbReference type="Gene3D" id="3.30.2010.10">
    <property type="entry name" value="Metalloproteases ('zincins'), catalytic domain"/>
    <property type="match status" value="1"/>
</dbReference>
<dbReference type="InterPro" id="IPR050083">
    <property type="entry name" value="HtpX_protease"/>
</dbReference>
<evidence type="ECO:0000259" key="13">
    <source>
        <dbReference type="Pfam" id="PF01435"/>
    </source>
</evidence>
<dbReference type="PANTHER" id="PTHR43221:SF2">
    <property type="entry name" value="PROTEASE HTPX HOMOLOG"/>
    <property type="match status" value="1"/>
</dbReference>
<evidence type="ECO:0000256" key="12">
    <source>
        <dbReference type="SAM" id="Phobius"/>
    </source>
</evidence>
<evidence type="ECO:0000256" key="3">
    <source>
        <dbReference type="ARBA" id="ARBA00022670"/>
    </source>
</evidence>
<keyword evidence="6" id="KW-0378">Hydrolase</keyword>
<organism evidence="14 15">
    <name type="scientific">Candidatus Obscuribacter phosphatis</name>
    <dbReference type="NCBI Taxonomy" id="1906157"/>
    <lineage>
        <taxon>Bacteria</taxon>
        <taxon>Bacillati</taxon>
        <taxon>Candidatus Melainabacteria</taxon>
        <taxon>Candidatus Obscuribacterales</taxon>
        <taxon>Candidatus Obscuribacteraceae</taxon>
        <taxon>Candidatus Obscuribacter</taxon>
    </lineage>
</organism>
<feature type="transmembrane region" description="Helical" evidence="12">
    <location>
        <begin position="51"/>
        <end position="81"/>
    </location>
</feature>
<accession>A0A8J7TLM0</accession>
<sequence length="675" mass="76471">MAALSAATILEAAGPSPAEASRSEAEKLFIKRMAAAEELAKTSPALYQFKIVSWAVLGYSFMIVMPIILFSLILVLIFLAVKFHLGVYAIKPLGLAVIAMLAAIGCYFKALFVPFPETEGIEIKAADYPDLFRQVRELASQVGVKIDRIYLDYQINAAVVERPRYGLLGFYENHLILGLPLMMILTPDEFRSVIAHEFGHLAGEHSRKTGWIYKMIGRWHTILQALSASDSLLLSVNLRFFSWFYPYFQALASIVTRQHEREADRLAVSIAGAESHARSFLQIIVRSDRLSNYDTRELLRQYPYDGPVPSDFYRRLQEHMRAPIRDKIAAIDAVEADLLSTPSPYDSHPPHAERIACCQKVSTLDNLLPRLKAEKLIDRFDLMSPVNETAIESFFGAQYEKLMEFCCQDFVKLNEENWKERSKNFKQMEERNAELEKKRSEGQTLTAEEELEMVVNVHLLKGVFEAAPLYEDLHDRYPDNLEVSYQLATHNYFEMHDKDRGLKLFEVVARGGKQFRSEACVLLMSHFNKANDHAKYQEFEKLYNKYAEEDYFYQAERNQVSGADKFKAHSASSEEVEKIRAVVALQPSVKAAYLIEKELKISPEDRLFVLVVRLKVDPEGFGGDSNLTVAQATFNSLCTAVPFPAGGYIYIISSGSDALLKVVKSIDNALILGRS</sequence>
<dbReference type="EMBL" id="JAFLCK010000013">
    <property type="protein sequence ID" value="MBN8660774.1"/>
    <property type="molecule type" value="Genomic_DNA"/>
</dbReference>
<dbReference type="GO" id="GO:0004222">
    <property type="term" value="F:metalloendopeptidase activity"/>
    <property type="evidence" value="ECO:0007669"/>
    <property type="project" value="InterPro"/>
</dbReference>
<dbReference type="PANTHER" id="PTHR43221">
    <property type="entry name" value="PROTEASE HTPX"/>
    <property type="match status" value="1"/>
</dbReference>
<dbReference type="GO" id="GO:0006508">
    <property type="term" value="P:proteolysis"/>
    <property type="evidence" value="ECO:0007669"/>
    <property type="project" value="UniProtKB-KW"/>
</dbReference>
<protein>
    <submittedName>
        <fullName evidence="14">M48 family metallopeptidase</fullName>
    </submittedName>
</protein>
<evidence type="ECO:0000256" key="4">
    <source>
        <dbReference type="ARBA" id="ARBA00022692"/>
    </source>
</evidence>
<keyword evidence="2" id="KW-1003">Cell membrane</keyword>